<evidence type="ECO:0000313" key="3">
    <source>
        <dbReference type="Proteomes" id="UP001634394"/>
    </source>
</evidence>
<protein>
    <submittedName>
        <fullName evidence="2">Uncharacterized protein</fullName>
    </submittedName>
</protein>
<dbReference type="AlphaFoldDB" id="A0ABD3VPR9"/>
<comment type="caution">
    <text evidence="2">The sequence shown here is derived from an EMBL/GenBank/DDBJ whole genome shotgun (WGS) entry which is preliminary data.</text>
</comment>
<proteinExistence type="predicted"/>
<gene>
    <name evidence="2" type="ORF">ACJMK2_005348</name>
</gene>
<organism evidence="2 3">
    <name type="scientific">Sinanodonta woodiana</name>
    <name type="common">Chinese pond mussel</name>
    <name type="synonym">Anodonta woodiana</name>
    <dbReference type="NCBI Taxonomy" id="1069815"/>
    <lineage>
        <taxon>Eukaryota</taxon>
        <taxon>Metazoa</taxon>
        <taxon>Spiralia</taxon>
        <taxon>Lophotrochozoa</taxon>
        <taxon>Mollusca</taxon>
        <taxon>Bivalvia</taxon>
        <taxon>Autobranchia</taxon>
        <taxon>Heteroconchia</taxon>
        <taxon>Palaeoheterodonta</taxon>
        <taxon>Unionida</taxon>
        <taxon>Unionoidea</taxon>
        <taxon>Unionidae</taxon>
        <taxon>Unioninae</taxon>
        <taxon>Sinanodonta</taxon>
    </lineage>
</organism>
<evidence type="ECO:0000313" key="2">
    <source>
        <dbReference type="EMBL" id="KAL3863597.1"/>
    </source>
</evidence>
<feature type="region of interest" description="Disordered" evidence="1">
    <location>
        <begin position="20"/>
        <end position="62"/>
    </location>
</feature>
<sequence length="109" mass="12155">MERLSGEGHDVYISCEFKKSTTSTTNHCATNAGPTSATSSSFNSVPQEPTTETEQIATSTPELTTEEIEIITRDEVNISPKGITEHRTELFDTDTLTWEKVKTCKRSRR</sequence>
<dbReference type="Proteomes" id="UP001634394">
    <property type="component" value="Unassembled WGS sequence"/>
</dbReference>
<evidence type="ECO:0000256" key="1">
    <source>
        <dbReference type="SAM" id="MobiDB-lite"/>
    </source>
</evidence>
<name>A0ABD3VPR9_SINWO</name>
<dbReference type="EMBL" id="JBJQND010000010">
    <property type="protein sequence ID" value="KAL3863597.1"/>
    <property type="molecule type" value="Genomic_DNA"/>
</dbReference>
<accession>A0ABD3VPR9</accession>
<keyword evidence="3" id="KW-1185">Reference proteome</keyword>
<reference evidence="2 3" key="1">
    <citation type="submission" date="2024-11" db="EMBL/GenBank/DDBJ databases">
        <title>Chromosome-level genome assembly of the freshwater bivalve Anodonta woodiana.</title>
        <authorList>
            <person name="Chen X."/>
        </authorList>
    </citation>
    <scope>NUCLEOTIDE SEQUENCE [LARGE SCALE GENOMIC DNA]</scope>
    <source>
        <strain evidence="2">MN2024</strain>
        <tissue evidence="2">Gills</tissue>
    </source>
</reference>